<keyword evidence="5" id="KW-0863">Zinc-finger</keyword>
<dbReference type="WBParaSite" id="PSAMB.scaffold8407size6262.g31356.t1">
    <property type="protein sequence ID" value="PSAMB.scaffold8407size6262.g31356.t1"/>
    <property type="gene ID" value="PSAMB.scaffold8407size6262.g31356"/>
</dbReference>
<dbReference type="PROSITE" id="PS51293">
    <property type="entry name" value="SANT"/>
    <property type="match status" value="1"/>
</dbReference>
<feature type="domain" description="Myb-like" evidence="12">
    <location>
        <begin position="595"/>
        <end position="639"/>
    </location>
</feature>
<evidence type="ECO:0000313" key="15">
    <source>
        <dbReference type="WBParaSite" id="PSAMB.scaffold8407size6262.g31356.t1"/>
    </source>
</evidence>
<keyword evidence="3" id="KW-0678">Repressor</keyword>
<comment type="subcellular location">
    <subcellularLocation>
        <location evidence="1">Nucleus</location>
    </subcellularLocation>
</comment>
<evidence type="ECO:0000256" key="3">
    <source>
        <dbReference type="ARBA" id="ARBA00022491"/>
    </source>
</evidence>
<dbReference type="InterPro" id="IPR051571">
    <property type="entry name" value="N-CoR_corepressor"/>
</dbReference>
<evidence type="ECO:0000256" key="5">
    <source>
        <dbReference type="ARBA" id="ARBA00022771"/>
    </source>
</evidence>
<dbReference type="PANTHER" id="PTHR13992:SF39">
    <property type="entry name" value="SMRTER, ISOFORM G"/>
    <property type="match status" value="1"/>
</dbReference>
<evidence type="ECO:0000313" key="14">
    <source>
        <dbReference type="Proteomes" id="UP000887566"/>
    </source>
</evidence>
<evidence type="ECO:0000256" key="1">
    <source>
        <dbReference type="ARBA" id="ARBA00004123"/>
    </source>
</evidence>
<evidence type="ECO:0000256" key="11">
    <source>
        <dbReference type="SAM" id="MobiDB-lite"/>
    </source>
</evidence>
<dbReference type="InterPro" id="IPR031557">
    <property type="entry name" value="N-CoR_GPS2_interact"/>
</dbReference>
<dbReference type="AlphaFoldDB" id="A0A914XG09"/>
<protein>
    <submittedName>
        <fullName evidence="15">Uncharacterized protein</fullName>
    </submittedName>
</protein>
<reference evidence="15" key="1">
    <citation type="submission" date="2022-11" db="UniProtKB">
        <authorList>
            <consortium name="WormBaseParasite"/>
        </authorList>
    </citation>
    <scope>IDENTIFICATION</scope>
</reference>
<keyword evidence="6" id="KW-0862">Zinc</keyword>
<accession>A0A914XG09</accession>
<evidence type="ECO:0000259" key="12">
    <source>
        <dbReference type="PROSITE" id="PS50090"/>
    </source>
</evidence>
<feature type="domain" description="SANT" evidence="13">
    <location>
        <begin position="362"/>
        <end position="413"/>
    </location>
</feature>
<feature type="region of interest" description="Disordered" evidence="11">
    <location>
        <begin position="648"/>
        <end position="775"/>
    </location>
</feature>
<evidence type="ECO:0000256" key="7">
    <source>
        <dbReference type="ARBA" id="ARBA00023054"/>
    </source>
</evidence>
<dbReference type="Gene3D" id="1.10.10.60">
    <property type="entry name" value="Homeodomain-like"/>
    <property type="match status" value="2"/>
</dbReference>
<feature type="coiled-coil region" evidence="10">
    <location>
        <begin position="107"/>
        <end position="141"/>
    </location>
</feature>
<dbReference type="GO" id="GO:0032991">
    <property type="term" value="C:protein-containing complex"/>
    <property type="evidence" value="ECO:0007669"/>
    <property type="project" value="UniProtKB-ARBA"/>
</dbReference>
<keyword evidence="4" id="KW-0479">Metal-binding</keyword>
<evidence type="ECO:0000256" key="4">
    <source>
        <dbReference type="ARBA" id="ARBA00022723"/>
    </source>
</evidence>
<sequence length="775" mass="88209">MPAALYQPPAGTYMSPTQGQLAYPGMYSTAIPQSPIRSMDQSHEVPTVKKRPSLMNDFSSKRMGMLATAGLAGIYLDTNRVPMETYTPQVENISPTPEDQPIEMPGKKAISEKLEKVEREIKHVDTQIRHLEKQKQDLEESAAAGPMNVDKLNENRSQSLFDRIYADNHKKAARSQALFAAIGLPDKFTAPLYHEPWDLEVIRENEAKHQLFKPALIQYVKRLRQAREIRERYLTERYNTLTASWKKKIERWEKNPKRIARDVKNREIFERTFPELKRQREERERMGRVERVQTGGLLTGGSRTEAETSVAAEPEEEDKKMRQAAVIPPMLLDELTRKRLRYNNRNGLVRDPVGEQKHRIELFLSCWTDDEKRIFKDRLMLYGKNFAAISMFLERKDTKDCVWFYYLTKKRANYKQMMRKRRRKPVKVYRAPVMPRIEDIEATANDPLDDIAPSKQEPEHHCIVCKVKIDSASNPGRVLTRACYEMYGLDASQVNPTDVRVCQKCRLGVLKNKYSRCPVGTCTTARRKVKPTRPMPPRWKELTIDQRSFVQKTMQIADDVTKCCSGCHKRILRKVEQLLCGELDEELATHLSSFWSPSEQERLRAVVIEIGTDNWDLVAVRMGVDRGASDCRAEFDKIAAEMRLDKTPAAAKVPGIESEDEDNSDDDEGPKSKKVSMVGSLVSEQVIKTESPEPSSSNIYAPHKRDLSTEPKEPSSGESNATLSADEATNDDESRQGKTIEGNANFLGMGATERTMGSVRGSGSIAPSDLPALQQ</sequence>
<dbReference type="CDD" id="cd00167">
    <property type="entry name" value="SANT"/>
    <property type="match status" value="1"/>
</dbReference>
<dbReference type="InterPro" id="IPR001005">
    <property type="entry name" value="SANT/Myb"/>
</dbReference>
<dbReference type="GO" id="GO:0003677">
    <property type="term" value="F:DNA binding"/>
    <property type="evidence" value="ECO:0007669"/>
    <property type="project" value="UniProtKB-KW"/>
</dbReference>
<feature type="compositionally biased region" description="Acidic residues" evidence="11">
    <location>
        <begin position="657"/>
        <end position="668"/>
    </location>
</feature>
<dbReference type="FunFam" id="1.10.10.60:FF:000012">
    <property type="entry name" value="Metastasis-associated 1 family, member 3"/>
    <property type="match status" value="1"/>
</dbReference>
<evidence type="ECO:0000259" key="13">
    <source>
        <dbReference type="PROSITE" id="PS51293"/>
    </source>
</evidence>
<dbReference type="PROSITE" id="PS50090">
    <property type="entry name" value="MYB_LIKE"/>
    <property type="match status" value="1"/>
</dbReference>
<dbReference type="Pfam" id="PF15784">
    <property type="entry name" value="GPS2_interact"/>
    <property type="match status" value="1"/>
</dbReference>
<dbReference type="SMART" id="SM00717">
    <property type="entry name" value="SANT"/>
    <property type="match status" value="2"/>
</dbReference>
<feature type="compositionally biased region" description="Basic and acidic residues" evidence="11">
    <location>
        <begin position="703"/>
        <end position="715"/>
    </location>
</feature>
<dbReference type="PANTHER" id="PTHR13992">
    <property type="entry name" value="NUCLEAR RECEPTOR CO-REPRESSOR RELATED NCOR"/>
    <property type="match status" value="1"/>
</dbReference>
<evidence type="ECO:0000256" key="6">
    <source>
        <dbReference type="ARBA" id="ARBA00022833"/>
    </source>
</evidence>
<evidence type="ECO:0000256" key="2">
    <source>
        <dbReference type="ARBA" id="ARBA00010097"/>
    </source>
</evidence>
<evidence type="ECO:0000256" key="8">
    <source>
        <dbReference type="ARBA" id="ARBA00023125"/>
    </source>
</evidence>
<dbReference type="InterPro" id="IPR017884">
    <property type="entry name" value="SANT_dom"/>
</dbReference>
<dbReference type="SUPFAM" id="SSF46689">
    <property type="entry name" value="Homeodomain-like"/>
    <property type="match status" value="2"/>
</dbReference>
<evidence type="ECO:0000256" key="9">
    <source>
        <dbReference type="ARBA" id="ARBA00023242"/>
    </source>
</evidence>
<keyword evidence="7 10" id="KW-0175">Coiled coil</keyword>
<feature type="compositionally biased region" description="Polar residues" evidence="11">
    <location>
        <begin position="682"/>
        <end position="699"/>
    </location>
</feature>
<evidence type="ECO:0000256" key="10">
    <source>
        <dbReference type="SAM" id="Coils"/>
    </source>
</evidence>
<dbReference type="GO" id="GO:0000785">
    <property type="term" value="C:chromatin"/>
    <property type="evidence" value="ECO:0007669"/>
    <property type="project" value="TreeGrafter"/>
</dbReference>
<dbReference type="GO" id="GO:0008270">
    <property type="term" value="F:zinc ion binding"/>
    <property type="evidence" value="ECO:0007669"/>
    <property type="project" value="UniProtKB-KW"/>
</dbReference>
<organism evidence="14 15">
    <name type="scientific">Plectus sambesii</name>
    <dbReference type="NCBI Taxonomy" id="2011161"/>
    <lineage>
        <taxon>Eukaryota</taxon>
        <taxon>Metazoa</taxon>
        <taxon>Ecdysozoa</taxon>
        <taxon>Nematoda</taxon>
        <taxon>Chromadorea</taxon>
        <taxon>Plectida</taxon>
        <taxon>Plectina</taxon>
        <taxon>Plectoidea</taxon>
        <taxon>Plectidae</taxon>
        <taxon>Plectus</taxon>
    </lineage>
</organism>
<dbReference type="Proteomes" id="UP000887566">
    <property type="component" value="Unplaced"/>
</dbReference>
<dbReference type="GO" id="GO:0006357">
    <property type="term" value="P:regulation of transcription by RNA polymerase II"/>
    <property type="evidence" value="ECO:0007669"/>
    <property type="project" value="TreeGrafter"/>
</dbReference>
<dbReference type="GO" id="GO:0005654">
    <property type="term" value="C:nucleoplasm"/>
    <property type="evidence" value="ECO:0007669"/>
    <property type="project" value="UniProtKB-ARBA"/>
</dbReference>
<feature type="region of interest" description="Disordered" evidence="11">
    <location>
        <begin position="297"/>
        <end position="319"/>
    </location>
</feature>
<comment type="similarity">
    <text evidence="2">Belongs to the N-CoR nuclear receptor corepressors family.</text>
</comment>
<proteinExistence type="inferred from homology"/>
<keyword evidence="8" id="KW-0238">DNA-binding</keyword>
<keyword evidence="14" id="KW-1185">Reference proteome</keyword>
<name>A0A914XG09_9BILA</name>
<dbReference type="InterPro" id="IPR009057">
    <property type="entry name" value="Homeodomain-like_sf"/>
</dbReference>
<keyword evidence="9" id="KW-0539">Nucleus</keyword>